<protein>
    <submittedName>
        <fullName evidence="4">60S ribosomal protein L18-2</fullName>
    </submittedName>
</protein>
<dbReference type="InterPro" id="IPR000039">
    <property type="entry name" value="Ribosomal_eL18"/>
</dbReference>
<dbReference type="GO" id="GO:0006412">
    <property type="term" value="P:translation"/>
    <property type="evidence" value="ECO:0007669"/>
    <property type="project" value="InterPro"/>
</dbReference>
<organism evidence="4 5">
    <name type="scientific">Dendrobium catenatum</name>
    <dbReference type="NCBI Taxonomy" id="906689"/>
    <lineage>
        <taxon>Eukaryota</taxon>
        <taxon>Viridiplantae</taxon>
        <taxon>Streptophyta</taxon>
        <taxon>Embryophyta</taxon>
        <taxon>Tracheophyta</taxon>
        <taxon>Spermatophyta</taxon>
        <taxon>Magnoliopsida</taxon>
        <taxon>Liliopsida</taxon>
        <taxon>Asparagales</taxon>
        <taxon>Orchidaceae</taxon>
        <taxon>Epidendroideae</taxon>
        <taxon>Malaxideae</taxon>
        <taxon>Dendrobiinae</taxon>
        <taxon>Dendrobium</taxon>
    </lineage>
</organism>
<evidence type="ECO:0000256" key="2">
    <source>
        <dbReference type="ARBA" id="ARBA00023274"/>
    </source>
</evidence>
<gene>
    <name evidence="4" type="primary">RPL18B</name>
    <name evidence="4" type="ORF">MA16_Dca027708</name>
</gene>
<dbReference type="Pfam" id="PF17135">
    <property type="entry name" value="Ribosomal_L18"/>
    <property type="match status" value="1"/>
</dbReference>
<name>A0A2I0VBP8_9ASPA</name>
<dbReference type="STRING" id="906689.A0A2I0VBP8"/>
<dbReference type="AlphaFoldDB" id="A0A2I0VBP8"/>
<dbReference type="Gene3D" id="3.100.10.10">
    <property type="match status" value="1"/>
</dbReference>
<evidence type="ECO:0000256" key="1">
    <source>
        <dbReference type="ARBA" id="ARBA00022980"/>
    </source>
</evidence>
<evidence type="ECO:0000313" key="5">
    <source>
        <dbReference type="Proteomes" id="UP000233837"/>
    </source>
</evidence>
<dbReference type="GO" id="GO:0003735">
    <property type="term" value="F:structural constituent of ribosome"/>
    <property type="evidence" value="ECO:0007669"/>
    <property type="project" value="InterPro"/>
</dbReference>
<dbReference type="PANTHER" id="PTHR10934">
    <property type="entry name" value="60S RIBOSOMAL PROTEIN L18"/>
    <property type="match status" value="1"/>
</dbReference>
<sequence length="70" mass="7934">MEENACHFDQLAPLGQNTVLLRGPKNAREAVKHFGPAPGVPHSHTKPYVRSKGRKFEIRSPQPHKYIEFS</sequence>
<dbReference type="InterPro" id="IPR021131">
    <property type="entry name" value="Ribosomal_uL15/eL18"/>
</dbReference>
<reference evidence="4 5" key="1">
    <citation type="journal article" date="2016" name="Sci. Rep.">
        <title>The Dendrobium catenatum Lindl. genome sequence provides insights into polysaccharide synthase, floral development and adaptive evolution.</title>
        <authorList>
            <person name="Zhang G.Q."/>
            <person name="Xu Q."/>
            <person name="Bian C."/>
            <person name="Tsai W.C."/>
            <person name="Yeh C.M."/>
            <person name="Liu K.W."/>
            <person name="Yoshida K."/>
            <person name="Zhang L.S."/>
            <person name="Chang S.B."/>
            <person name="Chen F."/>
            <person name="Shi Y."/>
            <person name="Su Y.Y."/>
            <person name="Zhang Y.Q."/>
            <person name="Chen L.J."/>
            <person name="Yin Y."/>
            <person name="Lin M."/>
            <person name="Huang H."/>
            <person name="Deng H."/>
            <person name="Wang Z.W."/>
            <person name="Zhu S.L."/>
            <person name="Zhao X."/>
            <person name="Deng C."/>
            <person name="Niu S.C."/>
            <person name="Huang J."/>
            <person name="Wang M."/>
            <person name="Liu G.H."/>
            <person name="Yang H.J."/>
            <person name="Xiao X.J."/>
            <person name="Hsiao Y.Y."/>
            <person name="Wu W.L."/>
            <person name="Chen Y.Y."/>
            <person name="Mitsuda N."/>
            <person name="Ohme-Takagi M."/>
            <person name="Luo Y.B."/>
            <person name="Van de Peer Y."/>
            <person name="Liu Z.J."/>
        </authorList>
    </citation>
    <scope>NUCLEOTIDE SEQUENCE [LARGE SCALE GENOMIC DNA]</scope>
    <source>
        <tissue evidence="4">The whole plant</tissue>
    </source>
</reference>
<dbReference type="GO" id="GO:0022625">
    <property type="term" value="C:cytosolic large ribosomal subunit"/>
    <property type="evidence" value="ECO:0007669"/>
    <property type="project" value="TreeGrafter"/>
</dbReference>
<keyword evidence="2" id="KW-0687">Ribonucleoprotein</keyword>
<dbReference type="GO" id="GO:0003723">
    <property type="term" value="F:RNA binding"/>
    <property type="evidence" value="ECO:0007669"/>
    <property type="project" value="TreeGrafter"/>
</dbReference>
<keyword evidence="5" id="KW-1185">Reference proteome</keyword>
<feature type="domain" description="Large ribosomal subunit protein uL15/eL18" evidence="3">
    <location>
        <begin position="7"/>
        <end position="58"/>
    </location>
</feature>
<dbReference type="PANTHER" id="PTHR10934:SF2">
    <property type="entry name" value="LARGE RIBOSOMAL SUBUNIT PROTEIN EL18"/>
    <property type="match status" value="1"/>
</dbReference>
<keyword evidence="1 4" id="KW-0689">Ribosomal protein</keyword>
<reference evidence="4 5" key="2">
    <citation type="journal article" date="2017" name="Nature">
        <title>The Apostasia genome and the evolution of orchids.</title>
        <authorList>
            <person name="Zhang G.Q."/>
            <person name="Liu K.W."/>
            <person name="Li Z."/>
            <person name="Lohaus R."/>
            <person name="Hsiao Y.Y."/>
            <person name="Niu S.C."/>
            <person name="Wang J.Y."/>
            <person name="Lin Y.C."/>
            <person name="Xu Q."/>
            <person name="Chen L.J."/>
            <person name="Yoshida K."/>
            <person name="Fujiwara S."/>
            <person name="Wang Z.W."/>
            <person name="Zhang Y.Q."/>
            <person name="Mitsuda N."/>
            <person name="Wang M."/>
            <person name="Liu G.H."/>
            <person name="Pecoraro L."/>
            <person name="Huang H.X."/>
            <person name="Xiao X.J."/>
            <person name="Lin M."/>
            <person name="Wu X.Y."/>
            <person name="Wu W.L."/>
            <person name="Chen Y.Y."/>
            <person name="Chang S.B."/>
            <person name="Sakamoto S."/>
            <person name="Ohme-Takagi M."/>
            <person name="Yagi M."/>
            <person name="Zeng S.J."/>
            <person name="Shen C.Y."/>
            <person name="Yeh C.M."/>
            <person name="Luo Y.B."/>
            <person name="Tsai W.C."/>
            <person name="Van de Peer Y."/>
            <person name="Liu Z.J."/>
        </authorList>
    </citation>
    <scope>NUCLEOTIDE SEQUENCE [LARGE SCALE GENOMIC DNA]</scope>
    <source>
        <tissue evidence="4">The whole plant</tissue>
    </source>
</reference>
<evidence type="ECO:0000313" key="4">
    <source>
        <dbReference type="EMBL" id="PKU60830.1"/>
    </source>
</evidence>
<evidence type="ECO:0000259" key="3">
    <source>
        <dbReference type="Pfam" id="PF17135"/>
    </source>
</evidence>
<accession>A0A2I0VBP8</accession>
<dbReference type="EMBL" id="KZ504921">
    <property type="protein sequence ID" value="PKU60830.1"/>
    <property type="molecule type" value="Genomic_DNA"/>
</dbReference>
<proteinExistence type="predicted"/>
<dbReference type="Proteomes" id="UP000233837">
    <property type="component" value="Unassembled WGS sequence"/>
</dbReference>